<comment type="caution">
    <text evidence="16">Lacks conserved residue(s) required for the propagation of feature annotation.</text>
</comment>
<feature type="binding site" evidence="14">
    <location>
        <position position="114"/>
    </location>
    <ligand>
        <name>Ca(2+)</name>
        <dbReference type="ChEBI" id="CHEBI:29108"/>
        <label>1</label>
    </ligand>
</feature>
<dbReference type="Gene3D" id="2.20.100.10">
    <property type="entry name" value="Thrombospondin type-1 (TSP1) repeat"/>
    <property type="match status" value="13"/>
</dbReference>
<dbReference type="FunFam" id="3.40.390.10:FF:000001">
    <property type="entry name" value="A disintegrin and metalloproteinase with thrombospondin motifs 1"/>
    <property type="match status" value="1"/>
</dbReference>
<feature type="disulfide bond" evidence="15">
    <location>
        <begin position="103"/>
        <end position="156"/>
    </location>
</feature>
<feature type="disulfide bond" evidence="15">
    <location>
        <begin position="344"/>
        <end position="356"/>
    </location>
</feature>
<dbReference type="SUPFAM" id="SSF82895">
    <property type="entry name" value="TSP-1 type 1 repeat"/>
    <property type="match status" value="12"/>
</dbReference>
<feature type="binding site" evidence="14">
    <location>
        <position position="31"/>
    </location>
    <ligand>
        <name>Ca(2+)</name>
        <dbReference type="ChEBI" id="CHEBI:29108"/>
        <label>1</label>
    </ligand>
</feature>
<dbReference type="GO" id="GO:0046872">
    <property type="term" value="F:metal ion binding"/>
    <property type="evidence" value="ECO:0007669"/>
    <property type="project" value="UniProtKB-KW"/>
</dbReference>
<name>A0A915DWN5_9BILA</name>
<feature type="binding site" evidence="14">
    <location>
        <position position="236"/>
    </location>
    <ligand>
        <name>Ca(2+)</name>
        <dbReference type="ChEBI" id="CHEBI:29108"/>
        <label>1</label>
    </ligand>
</feature>
<dbReference type="GO" id="GO:0004222">
    <property type="term" value="F:metalloendopeptidase activity"/>
    <property type="evidence" value="ECO:0007669"/>
    <property type="project" value="InterPro"/>
</dbReference>
<dbReference type="InterPro" id="IPR036383">
    <property type="entry name" value="TSP1_rpt_sf"/>
</dbReference>
<dbReference type="InterPro" id="IPR050439">
    <property type="entry name" value="ADAMTS_ADAMTS-like"/>
</dbReference>
<evidence type="ECO:0000256" key="13">
    <source>
        <dbReference type="PIRSR" id="PIRSR613273-1"/>
    </source>
</evidence>
<dbReference type="Proteomes" id="UP000887574">
    <property type="component" value="Unplaced"/>
</dbReference>
<evidence type="ECO:0000256" key="7">
    <source>
        <dbReference type="ARBA" id="ARBA00022737"/>
    </source>
</evidence>
<dbReference type="GO" id="GO:0031012">
    <property type="term" value="C:extracellular matrix"/>
    <property type="evidence" value="ECO:0007669"/>
    <property type="project" value="TreeGrafter"/>
</dbReference>
<keyword evidence="9 14" id="KW-0862">Zinc</keyword>
<dbReference type="WBParaSite" id="jg23741">
    <property type="protein sequence ID" value="jg23741"/>
    <property type="gene ID" value="jg23741"/>
</dbReference>
<dbReference type="InterPro" id="IPR001590">
    <property type="entry name" value="Peptidase_M12B"/>
</dbReference>
<evidence type="ECO:0000256" key="12">
    <source>
        <dbReference type="ARBA" id="ARBA00023180"/>
    </source>
</evidence>
<dbReference type="Gene3D" id="2.60.120.830">
    <property type="match status" value="1"/>
</dbReference>
<reference evidence="20" key="1">
    <citation type="submission" date="2022-11" db="UniProtKB">
        <authorList>
            <consortium name="WormBaseParasite"/>
        </authorList>
    </citation>
    <scope>IDENTIFICATION</scope>
</reference>
<evidence type="ECO:0000256" key="2">
    <source>
        <dbReference type="ARBA" id="ARBA00022525"/>
    </source>
</evidence>
<feature type="disulfide bond" evidence="15">
    <location>
        <begin position="150"/>
        <end position="236"/>
    </location>
</feature>
<evidence type="ECO:0000259" key="18">
    <source>
        <dbReference type="PROSITE" id="PS50215"/>
    </source>
</evidence>
<evidence type="ECO:0000256" key="5">
    <source>
        <dbReference type="ARBA" id="ARBA00022723"/>
    </source>
</evidence>
<keyword evidence="19" id="KW-1185">Reference proteome</keyword>
<dbReference type="CDD" id="cd04273">
    <property type="entry name" value="ZnMc_ADAMTS_like"/>
    <property type="match status" value="1"/>
</dbReference>
<keyword evidence="11 15" id="KW-1015">Disulfide bond</keyword>
<feature type="domain" description="Peptidase M12B" evidence="18">
    <location>
        <begin position="28"/>
        <end position="241"/>
    </location>
</feature>
<keyword evidence="8" id="KW-0378">Hydrolase</keyword>
<comment type="subcellular location">
    <subcellularLocation>
        <location evidence="1">Secreted</location>
        <location evidence="1">Extracellular space</location>
        <location evidence="1">Extracellular matrix</location>
    </subcellularLocation>
</comment>
<dbReference type="PRINTS" id="PR01857">
    <property type="entry name" value="ADAMTSFAMILY"/>
</dbReference>
<keyword evidence="5 14" id="KW-0479">Metal-binding</keyword>
<dbReference type="GO" id="GO:0009653">
    <property type="term" value="P:anatomical structure morphogenesis"/>
    <property type="evidence" value="ECO:0007669"/>
    <property type="project" value="UniProtKB-ARBA"/>
</dbReference>
<dbReference type="PROSITE" id="PS50215">
    <property type="entry name" value="ADAM_MEPRO"/>
    <property type="match status" value="1"/>
</dbReference>
<dbReference type="PANTHER" id="PTHR13723:SF278">
    <property type="entry name" value="ADAM METALLOPEPTIDASE WITH THROMBOSPONDIN TYPE 1 MOTIF A, ISOFORM B"/>
    <property type="match status" value="1"/>
</dbReference>
<dbReference type="FunFam" id="2.20.100.10:FF:000005">
    <property type="entry name" value="ADAM metallopeptidase with thrombospondin type 1 motif 9"/>
    <property type="match status" value="7"/>
</dbReference>
<feature type="disulfide bond" evidence="15">
    <location>
        <begin position="132"/>
        <end position="138"/>
    </location>
</feature>
<keyword evidence="3" id="KW-0272">Extracellular matrix</keyword>
<keyword evidence="2" id="KW-0964">Secreted</keyword>
<dbReference type="InterPro" id="IPR010294">
    <property type="entry name" value="ADAMTS_spacer1"/>
</dbReference>
<keyword evidence="4" id="KW-0645">Protease</keyword>
<dbReference type="InterPro" id="IPR045371">
    <property type="entry name" value="ADAMTS_CR_3"/>
</dbReference>
<feature type="binding site" evidence="14 16">
    <location>
        <position position="172"/>
    </location>
    <ligand>
        <name>Zn(2+)</name>
        <dbReference type="ChEBI" id="CHEBI:29105"/>
        <note>catalytic</note>
    </ligand>
</feature>
<feature type="active site" evidence="13 16">
    <location>
        <position position="173"/>
    </location>
</feature>
<evidence type="ECO:0000313" key="19">
    <source>
        <dbReference type="Proteomes" id="UP000887574"/>
    </source>
</evidence>
<proteinExistence type="predicted"/>
<protein>
    <submittedName>
        <fullName evidence="20">Peptidase M12B domain-containing protein</fullName>
    </submittedName>
</protein>
<evidence type="ECO:0000256" key="6">
    <source>
        <dbReference type="ARBA" id="ARBA00022729"/>
    </source>
</evidence>
<dbReference type="SUPFAM" id="SSF55486">
    <property type="entry name" value="Metalloproteases ('zincins'), catalytic domain"/>
    <property type="match status" value="1"/>
</dbReference>
<evidence type="ECO:0000256" key="3">
    <source>
        <dbReference type="ARBA" id="ARBA00022530"/>
    </source>
</evidence>
<feature type="disulfide bond" evidence="15">
    <location>
        <begin position="188"/>
        <end position="218"/>
    </location>
</feature>
<dbReference type="Pfam" id="PF05986">
    <property type="entry name" value="ADAMTS_spacer1"/>
    <property type="match status" value="1"/>
</dbReference>
<keyword evidence="10" id="KW-0482">Metalloprotease</keyword>
<sequence length="1496" mass="168182">MFLSVESKVDENTTSSSRSRRSANSWDNFVEVLVVADNKMLLYHQNNLENYVLTLFSTVASIYRHPTLGASINIIVVRLIILKHEMAGPRISHRAQETLQQFCNWQQNYNDGNDDAINHHDVAILLTRHDICRATNKCDTLGLAELGTMCDAQKSCAIIEDNGLSAAFTIAHELGHIFNIPHDDERKCSEFMPLNKNNYHIMAPTLEYNTNPWSWSPCSAHMLNKFLDSSRAQTQCILDQPIERRYFEKMYENPAPGSTYSVNQQCQFVFGSSAEFVHICRLVVVYGALFPMAIKWVVALNTCHGQMEHRVETVGGVTEGNVLECHPLKGQNKTEIGGKALRDCDNPGPSNGGKYCVGQRERYRPCNIQECPYDMPGFREMQCSEFDGRDVGIHGVPKETKWVPKYAGVSENERCHLYCRSSNSAAFYLLKDKVLDGTPCDRNSDDICINGICHKAGCDHRLDSEMKRDVCGICGGDGKSCSTVQGVYNERGSFGYNEVLKIPAGSANIDIRQSAYNNQKDDDNYLALRSGNGEFILNGHYQVLEYSGSDHIVERINGSGPLKSDIYLHILSVGNLNLPNIQYKYMVAKPSVNNAPLHHAASFYWRFSESWSDCSSKCQGSQTQQLVCFDAVINRQVNERHCEPFRKPDIKQRMCNVDCFYKWQHTASNDVRDRKGHFLCVRMYTSGREEMAREEECLTAGLARPEHKQQEGPPCRGNCDRRWAYSEWNACSESCGTGGVSRRSIQCVDNSNRKLDNRFCDGISREPTETECNRIPCPKWNFGVWSECSRSCGGGIRVRHAQCQDASGKDLSPQQCPPSEKLDREKCNEHLCTLWKFGAWSTCSVTCGGGVERRDARCVDQHDRVLEDSRCNVHERIIEKQCNQPSCPQWKLGSWSSCSVSCMDGFMTRSVTCVDASDYKLPDARCLKKGELKPASHQTCSYGSCPYWKAAEWSDCSVSCGAGIKEREVDCIYREQSVDDSLCPDRQRPVRQEQCALLACAEWKPETWGACSVSCGSGVQKRAVHCTRTSSNKKTIVIHDAECNGHKPRDEKICERDPCPPPPKSTPASQKEASFHWATAPWAECSATCGKGTQRRLVQCHDHVRQLPSQYCGHLKAEKDVQDCQLRPCYDWTIGPWGECSESCGKKAMQQRKVACEAIATENSSLNPEEVPDCDTAKKPEESKKCDLPDCPKIEPKSKIGKWESGDWSECSSTCGGGWRRRSVFCSQTLCNETQKPTQFEQCNTEACKIASWKMGPWTHCSVSCDEGVQSRSVWCQSDINILQKLEVTACDIADRPISLRNCTRAACPLTSTASTALKTPKLEASNQVDTNSVVDSYNWLPGAWSSCSQTCGRGVRQRSVKCVDLSNQEVSESKCNASQRPVQEHKCRQANCPRWHKSKWSSCSTTCGAGVNKREVYCKQGRNLRIPDDKCFNIAKPYETKKCEVAQCARYMWKVTPWSKCIDPCKPTEQTRRVYCMSNFNKRAASRMCNSTVTP</sequence>
<dbReference type="Pfam" id="PF19030">
    <property type="entry name" value="TSP1_ADAMTS"/>
    <property type="match status" value="12"/>
</dbReference>
<keyword evidence="6" id="KW-0732">Signal</keyword>
<evidence type="ECO:0000256" key="4">
    <source>
        <dbReference type="ARBA" id="ARBA00022670"/>
    </source>
</evidence>
<dbReference type="GO" id="GO:0006508">
    <property type="term" value="P:proteolysis"/>
    <property type="evidence" value="ECO:0007669"/>
    <property type="project" value="UniProtKB-KW"/>
</dbReference>
<dbReference type="InterPro" id="IPR000884">
    <property type="entry name" value="TSP1_rpt"/>
</dbReference>
<dbReference type="InterPro" id="IPR013273">
    <property type="entry name" value="ADAMTS/ADAMTS-like"/>
</dbReference>
<dbReference type="Pfam" id="PF01421">
    <property type="entry name" value="Reprolysin"/>
    <property type="match status" value="1"/>
</dbReference>
<dbReference type="SMART" id="SM00209">
    <property type="entry name" value="TSP1"/>
    <property type="match status" value="15"/>
</dbReference>
<evidence type="ECO:0000256" key="17">
    <source>
        <dbReference type="SAM" id="MobiDB-lite"/>
    </source>
</evidence>
<keyword evidence="14" id="KW-0106">Calcium</keyword>
<accession>A0A915DWN5</accession>
<evidence type="ECO:0000256" key="16">
    <source>
        <dbReference type="PROSITE-ProRule" id="PRU00276"/>
    </source>
</evidence>
<feature type="binding site" evidence="14 16">
    <location>
        <position position="176"/>
    </location>
    <ligand>
        <name>Zn(2+)</name>
        <dbReference type="ChEBI" id="CHEBI:29105"/>
        <note>catalytic</note>
    </ligand>
</feature>
<evidence type="ECO:0000256" key="11">
    <source>
        <dbReference type="ARBA" id="ARBA00023157"/>
    </source>
</evidence>
<feature type="region of interest" description="Disordered" evidence="17">
    <location>
        <begin position="1"/>
        <end position="21"/>
    </location>
</feature>
<feature type="binding site" evidence="14 16">
    <location>
        <position position="182"/>
    </location>
    <ligand>
        <name>Zn(2+)</name>
        <dbReference type="ChEBI" id="CHEBI:29105"/>
        <note>catalytic</note>
    </ligand>
</feature>
<evidence type="ECO:0000256" key="15">
    <source>
        <dbReference type="PIRSR" id="PIRSR613273-3"/>
    </source>
</evidence>
<dbReference type="Gene3D" id="3.40.390.10">
    <property type="entry name" value="Collagenase (Catalytic Domain)"/>
    <property type="match status" value="1"/>
</dbReference>
<keyword evidence="7" id="KW-0677">Repeat</keyword>
<feature type="binding site" evidence="14">
    <location>
        <position position="31"/>
    </location>
    <ligand>
        <name>Ca(2+)</name>
        <dbReference type="ChEBI" id="CHEBI:29108"/>
        <label>2</label>
    </ligand>
</feature>
<feature type="binding site" evidence="14">
    <location>
        <position position="239"/>
    </location>
    <ligand>
        <name>Ca(2+)</name>
        <dbReference type="ChEBI" id="CHEBI:29108"/>
        <label>1</label>
    </ligand>
</feature>
<dbReference type="InterPro" id="IPR024079">
    <property type="entry name" value="MetalloPept_cat_dom_sf"/>
</dbReference>
<dbReference type="Pfam" id="PF19236">
    <property type="entry name" value="ADAMTS_CR_3"/>
    <property type="match status" value="1"/>
</dbReference>
<dbReference type="GO" id="GO:0030198">
    <property type="term" value="P:extracellular matrix organization"/>
    <property type="evidence" value="ECO:0007669"/>
    <property type="project" value="InterPro"/>
</dbReference>
<feature type="binding site" evidence="14">
    <location>
        <position position="121"/>
    </location>
    <ligand>
        <name>Ca(2+)</name>
        <dbReference type="ChEBI" id="CHEBI:29108"/>
        <label>1</label>
    </ligand>
</feature>
<evidence type="ECO:0000256" key="9">
    <source>
        <dbReference type="ARBA" id="ARBA00022833"/>
    </source>
</evidence>
<evidence type="ECO:0000256" key="10">
    <source>
        <dbReference type="ARBA" id="ARBA00023049"/>
    </source>
</evidence>
<feature type="binding site" evidence="14">
    <location>
        <position position="239"/>
    </location>
    <ligand>
        <name>Ca(2+)</name>
        <dbReference type="ChEBI" id="CHEBI:29108"/>
        <label>2</label>
    </ligand>
</feature>
<evidence type="ECO:0000256" key="1">
    <source>
        <dbReference type="ARBA" id="ARBA00004498"/>
    </source>
</evidence>
<organism evidence="19 20">
    <name type="scientific">Ditylenchus dipsaci</name>
    <dbReference type="NCBI Taxonomy" id="166011"/>
    <lineage>
        <taxon>Eukaryota</taxon>
        <taxon>Metazoa</taxon>
        <taxon>Ecdysozoa</taxon>
        <taxon>Nematoda</taxon>
        <taxon>Chromadorea</taxon>
        <taxon>Rhabditida</taxon>
        <taxon>Tylenchina</taxon>
        <taxon>Tylenchomorpha</taxon>
        <taxon>Sphaerularioidea</taxon>
        <taxon>Anguinidae</taxon>
        <taxon>Anguininae</taxon>
        <taxon>Ditylenchus</taxon>
    </lineage>
</organism>
<evidence type="ECO:0000256" key="8">
    <source>
        <dbReference type="ARBA" id="ARBA00022801"/>
    </source>
</evidence>
<evidence type="ECO:0000313" key="20">
    <source>
        <dbReference type="WBParaSite" id="jg23741"/>
    </source>
</evidence>
<feature type="binding site" evidence="14">
    <location>
        <position position="114"/>
    </location>
    <ligand>
        <name>Ca(2+)</name>
        <dbReference type="ChEBI" id="CHEBI:29108"/>
        <label>2</label>
    </ligand>
</feature>
<keyword evidence="12" id="KW-0325">Glycoprotein</keyword>
<comment type="cofactor">
    <cofactor evidence="14">
        <name>Zn(2+)</name>
        <dbReference type="ChEBI" id="CHEBI:29105"/>
    </cofactor>
    <text evidence="14">Binds 1 zinc ion per subunit.</text>
</comment>
<dbReference type="PROSITE" id="PS50092">
    <property type="entry name" value="TSP1"/>
    <property type="match status" value="13"/>
</dbReference>
<dbReference type="PANTHER" id="PTHR13723">
    <property type="entry name" value="ADAMTS A DISINTEGRIN AND METALLOPROTEASE WITH THROMBOSPONDIN MOTIFS PROTEASE"/>
    <property type="match status" value="1"/>
</dbReference>
<evidence type="ECO:0000256" key="14">
    <source>
        <dbReference type="PIRSR" id="PIRSR613273-2"/>
    </source>
</evidence>